<dbReference type="EMBL" id="MU825397">
    <property type="protein sequence ID" value="KAJ7393891.1"/>
    <property type="molecule type" value="Genomic_DNA"/>
</dbReference>
<feature type="compositionally biased region" description="Low complexity" evidence="1">
    <location>
        <begin position="148"/>
        <end position="162"/>
    </location>
</feature>
<dbReference type="OrthoDB" id="6003766at2759"/>
<sequence length="331" mass="37041">MPPSDKKTRLLPSLKLSQNIRKAIEKNIGYEEELIRTLQDVDIKKRIALNEITLKKDAFLRQQRRRRESLPAVLTRNSLNQPLVISRSWARDDLECSTKPASMFPSYSKTITRRTGQLPSLPGVKIESGVGSDKNSCALSDSQAGIKSAQEQSSESDSLQLVSERKTATNSVLKVQSWPPSPSVHLGKSILKRGTSVTDVTGQANNEAAESAAGQPTWLRRQTLHHIFHSTTSIPRASETQTNPSISDPCLMQTSKEVSAKDSTQSRYRKVLNRRRSLQVGAYYQSTCSMERMGRNRAGQPNSKSLEDCHVLNTTNKTQRCRRVSFQDSWT</sequence>
<gene>
    <name evidence="2" type="ORF">OS493_003558</name>
</gene>
<name>A0A9X0A5M2_9CNID</name>
<proteinExistence type="predicted"/>
<comment type="caution">
    <text evidence="2">The sequence shown here is derived from an EMBL/GenBank/DDBJ whole genome shotgun (WGS) entry which is preliminary data.</text>
</comment>
<protein>
    <submittedName>
        <fullName evidence="2">Uncharacterized protein</fullName>
    </submittedName>
</protein>
<evidence type="ECO:0000256" key="1">
    <source>
        <dbReference type="SAM" id="MobiDB-lite"/>
    </source>
</evidence>
<evidence type="ECO:0000313" key="2">
    <source>
        <dbReference type="EMBL" id="KAJ7393891.1"/>
    </source>
</evidence>
<reference evidence="2" key="1">
    <citation type="submission" date="2023-01" db="EMBL/GenBank/DDBJ databases">
        <title>Genome assembly of the deep-sea coral Lophelia pertusa.</title>
        <authorList>
            <person name="Herrera S."/>
            <person name="Cordes E."/>
        </authorList>
    </citation>
    <scope>NUCLEOTIDE SEQUENCE</scope>
    <source>
        <strain evidence="2">USNM1676648</strain>
        <tissue evidence="2">Polyp</tissue>
    </source>
</reference>
<dbReference type="AlphaFoldDB" id="A0A9X0A5M2"/>
<dbReference type="Proteomes" id="UP001163046">
    <property type="component" value="Unassembled WGS sequence"/>
</dbReference>
<accession>A0A9X0A5M2</accession>
<keyword evidence="3" id="KW-1185">Reference proteome</keyword>
<feature type="region of interest" description="Disordered" evidence="1">
    <location>
        <begin position="141"/>
        <end position="163"/>
    </location>
</feature>
<organism evidence="2 3">
    <name type="scientific">Desmophyllum pertusum</name>
    <dbReference type="NCBI Taxonomy" id="174260"/>
    <lineage>
        <taxon>Eukaryota</taxon>
        <taxon>Metazoa</taxon>
        <taxon>Cnidaria</taxon>
        <taxon>Anthozoa</taxon>
        <taxon>Hexacorallia</taxon>
        <taxon>Scleractinia</taxon>
        <taxon>Caryophylliina</taxon>
        <taxon>Caryophylliidae</taxon>
        <taxon>Desmophyllum</taxon>
    </lineage>
</organism>
<evidence type="ECO:0000313" key="3">
    <source>
        <dbReference type="Proteomes" id="UP001163046"/>
    </source>
</evidence>